<keyword evidence="2" id="KW-1185">Reference proteome</keyword>
<organism evidence="1 2">
    <name type="scientific">Eumeta variegata</name>
    <name type="common">Bagworm moth</name>
    <name type="synonym">Eumeta japonica</name>
    <dbReference type="NCBI Taxonomy" id="151549"/>
    <lineage>
        <taxon>Eukaryota</taxon>
        <taxon>Metazoa</taxon>
        <taxon>Ecdysozoa</taxon>
        <taxon>Arthropoda</taxon>
        <taxon>Hexapoda</taxon>
        <taxon>Insecta</taxon>
        <taxon>Pterygota</taxon>
        <taxon>Neoptera</taxon>
        <taxon>Endopterygota</taxon>
        <taxon>Lepidoptera</taxon>
        <taxon>Glossata</taxon>
        <taxon>Ditrysia</taxon>
        <taxon>Tineoidea</taxon>
        <taxon>Psychidae</taxon>
        <taxon>Oiketicinae</taxon>
        <taxon>Eumeta</taxon>
    </lineage>
</organism>
<reference evidence="1 2" key="1">
    <citation type="journal article" date="2019" name="Commun. Biol.">
        <title>The bagworm genome reveals a unique fibroin gene that provides high tensile strength.</title>
        <authorList>
            <person name="Kono N."/>
            <person name="Nakamura H."/>
            <person name="Ohtoshi R."/>
            <person name="Tomita M."/>
            <person name="Numata K."/>
            <person name="Arakawa K."/>
        </authorList>
    </citation>
    <scope>NUCLEOTIDE SEQUENCE [LARGE SCALE GENOMIC DNA]</scope>
</reference>
<dbReference type="Proteomes" id="UP000299102">
    <property type="component" value="Unassembled WGS sequence"/>
</dbReference>
<proteinExistence type="predicted"/>
<comment type="caution">
    <text evidence="1">The sequence shown here is derived from an EMBL/GenBank/DDBJ whole genome shotgun (WGS) entry which is preliminary data.</text>
</comment>
<dbReference type="AlphaFoldDB" id="A0A4C1V5D4"/>
<name>A0A4C1V5D4_EUMVA</name>
<gene>
    <name evidence="1" type="ORF">EVAR_17047_1</name>
</gene>
<sequence length="234" mass="26596">MTIGHFRTEKRRVAGSDDCGFFRPLSRSRSTLSRRLCVGDTAASDKCGRNLGKPNSVHMQVRAANGTIYPQLLYGAFYRRRPALRVDGISQIGSWHEFLPRLSLIRQRKCAPTVQRTKLWRYELSENYVAGCRQRNRRETEASSNTLEVLKKRGKSGRIINRWCKAIVVPLYKGIRVRAWALTTTVMEMYGVGFGVRPGGRPAQSSLPHADVSSTSIWRALRRRRDNAECGLLE</sequence>
<dbReference type="EMBL" id="BGZK01000278">
    <property type="protein sequence ID" value="GBP33720.1"/>
    <property type="molecule type" value="Genomic_DNA"/>
</dbReference>
<evidence type="ECO:0000313" key="1">
    <source>
        <dbReference type="EMBL" id="GBP33720.1"/>
    </source>
</evidence>
<accession>A0A4C1V5D4</accession>
<evidence type="ECO:0000313" key="2">
    <source>
        <dbReference type="Proteomes" id="UP000299102"/>
    </source>
</evidence>
<protein>
    <submittedName>
        <fullName evidence="1">Uncharacterized protein</fullName>
    </submittedName>
</protein>